<dbReference type="InterPro" id="IPR043502">
    <property type="entry name" value="DNA/RNA_pol_sf"/>
</dbReference>
<evidence type="ECO:0000313" key="2">
    <source>
        <dbReference type="Proteomes" id="UP000031668"/>
    </source>
</evidence>
<evidence type="ECO:0000313" key="1">
    <source>
        <dbReference type="EMBL" id="KII66882.1"/>
    </source>
</evidence>
<evidence type="ECO:0008006" key="3">
    <source>
        <dbReference type="Google" id="ProtNLM"/>
    </source>
</evidence>
<comment type="caution">
    <text evidence="1">The sequence shown here is derived from an EMBL/GenBank/DDBJ whole genome shotgun (WGS) entry which is preliminary data.</text>
</comment>
<dbReference type="InterPro" id="IPR051320">
    <property type="entry name" value="Viral_Replic_Matur_Polypro"/>
</dbReference>
<dbReference type="InterPro" id="IPR043128">
    <property type="entry name" value="Rev_trsase/Diguanyl_cyclase"/>
</dbReference>
<dbReference type="SUPFAM" id="SSF56672">
    <property type="entry name" value="DNA/RNA polymerases"/>
    <property type="match status" value="1"/>
</dbReference>
<dbReference type="Proteomes" id="UP000031668">
    <property type="component" value="Unassembled WGS sequence"/>
</dbReference>
<protein>
    <recommendedName>
        <fullName evidence="3">Reverse transcriptase domain-containing protein</fullName>
    </recommendedName>
</protein>
<dbReference type="EMBL" id="JWZT01003415">
    <property type="protein sequence ID" value="KII66882.1"/>
    <property type="molecule type" value="Genomic_DNA"/>
</dbReference>
<proteinExistence type="predicted"/>
<keyword evidence="2" id="KW-1185">Reference proteome</keyword>
<dbReference type="PANTHER" id="PTHR33064">
    <property type="entry name" value="POL PROTEIN"/>
    <property type="match status" value="1"/>
</dbReference>
<reference evidence="1 2" key="1">
    <citation type="journal article" date="2014" name="Genome Biol. Evol.">
        <title>The genome of the myxosporean Thelohanellus kitauei shows adaptations to nutrient acquisition within its fish host.</title>
        <authorList>
            <person name="Yang Y."/>
            <person name="Xiong J."/>
            <person name="Zhou Z."/>
            <person name="Huo F."/>
            <person name="Miao W."/>
            <person name="Ran C."/>
            <person name="Liu Y."/>
            <person name="Zhang J."/>
            <person name="Feng J."/>
            <person name="Wang M."/>
            <person name="Wang M."/>
            <person name="Wang L."/>
            <person name="Yao B."/>
        </authorList>
    </citation>
    <scope>NUCLEOTIDE SEQUENCE [LARGE SCALE GENOMIC DNA]</scope>
    <source>
        <strain evidence="1">Wuqing</strain>
    </source>
</reference>
<accession>A0A0C2MZ04</accession>
<dbReference type="PANTHER" id="PTHR33064:SF37">
    <property type="entry name" value="RIBONUCLEASE H"/>
    <property type="match status" value="1"/>
</dbReference>
<dbReference type="OrthoDB" id="8051208at2759"/>
<sequence length="194" mass="22545">MPFDAINAGKSFKHLIDKKCQEIDFVYVYLGDILVFCKVHQAHIGHIRQILMHYPTLDLVINVDKFKFGLHCIDFLGYSVSEECIKLLCQKNCYHSRFPKPSTNRLLMEFNCIKTMIIDLFIHYHQKLFEKQKILTDALSNVSPKSINFLVLGINYHVMANYNARESYEDSRQDIATKLQLGSIKLPDSENDLI</sequence>
<dbReference type="AlphaFoldDB" id="A0A0C2MZ04"/>
<name>A0A0C2MZ04_THEKT</name>
<organism evidence="1 2">
    <name type="scientific">Thelohanellus kitauei</name>
    <name type="common">Myxosporean</name>
    <dbReference type="NCBI Taxonomy" id="669202"/>
    <lineage>
        <taxon>Eukaryota</taxon>
        <taxon>Metazoa</taxon>
        <taxon>Cnidaria</taxon>
        <taxon>Myxozoa</taxon>
        <taxon>Myxosporea</taxon>
        <taxon>Bivalvulida</taxon>
        <taxon>Platysporina</taxon>
        <taxon>Myxobolidae</taxon>
        <taxon>Thelohanellus</taxon>
    </lineage>
</organism>
<dbReference type="Gene3D" id="3.30.70.270">
    <property type="match status" value="1"/>
</dbReference>
<gene>
    <name evidence="1" type="ORF">RF11_00326</name>
</gene>